<proteinExistence type="predicted"/>
<dbReference type="Proteomes" id="UP000666369">
    <property type="component" value="Unassembled WGS sequence"/>
</dbReference>
<name>A0ABX0FVL3_9BURK</name>
<dbReference type="InterPro" id="IPR025205">
    <property type="entry name" value="PilX/PilW_C"/>
</dbReference>
<dbReference type="Pfam" id="PF13681">
    <property type="entry name" value="PilX"/>
    <property type="match status" value="1"/>
</dbReference>
<feature type="domain" description="PilX/PilW C-terminal" evidence="1">
    <location>
        <begin position="12"/>
        <end position="106"/>
    </location>
</feature>
<evidence type="ECO:0000313" key="3">
    <source>
        <dbReference type="Proteomes" id="UP000666369"/>
    </source>
</evidence>
<accession>A0ABX0FVL3</accession>
<sequence>MAAAAGLHARAAAGKPPVWQRVDLSGAEDGGACTVAHGSYTGASTPTGEGFLPFKKPRYLIERMECHQPGDDASSAAASTRYCYRVTVIGFGAKPGTEVVLQSVFSKPN</sequence>
<comment type="caution">
    <text evidence="2">The sequence shown here is derived from an EMBL/GenBank/DDBJ whole genome shotgun (WGS) entry which is preliminary data.</text>
</comment>
<protein>
    <submittedName>
        <fullName evidence="2">Pilus assembly protein</fullName>
    </submittedName>
</protein>
<reference evidence="3" key="1">
    <citation type="submission" date="2023-07" db="EMBL/GenBank/DDBJ databases">
        <title>Duganella aceri sp. nov., isolated from tree sap.</title>
        <authorList>
            <person name="Kim I.S."/>
        </authorList>
    </citation>
    <scope>NUCLEOTIDE SEQUENCE [LARGE SCALE GENOMIC DNA]</scope>
    <source>
        <strain evidence="3">SAP-35</strain>
    </source>
</reference>
<dbReference type="EMBL" id="JAADJT010000023">
    <property type="protein sequence ID" value="NGZ88498.1"/>
    <property type="molecule type" value="Genomic_DNA"/>
</dbReference>
<evidence type="ECO:0000313" key="2">
    <source>
        <dbReference type="EMBL" id="NGZ88498.1"/>
    </source>
</evidence>
<gene>
    <name evidence="2" type="ORF">GW587_30120</name>
</gene>
<keyword evidence="3" id="KW-1185">Reference proteome</keyword>
<organism evidence="2 3">
    <name type="scientific">Duganella aceris</name>
    <dbReference type="NCBI Taxonomy" id="2703883"/>
    <lineage>
        <taxon>Bacteria</taxon>
        <taxon>Pseudomonadati</taxon>
        <taxon>Pseudomonadota</taxon>
        <taxon>Betaproteobacteria</taxon>
        <taxon>Burkholderiales</taxon>
        <taxon>Oxalobacteraceae</taxon>
        <taxon>Telluria group</taxon>
        <taxon>Duganella</taxon>
    </lineage>
</organism>
<evidence type="ECO:0000259" key="1">
    <source>
        <dbReference type="Pfam" id="PF13681"/>
    </source>
</evidence>